<feature type="domain" description="BRCT" evidence="2">
    <location>
        <begin position="100"/>
        <end position="180"/>
    </location>
</feature>
<feature type="region of interest" description="Disordered" evidence="1">
    <location>
        <begin position="584"/>
        <end position="809"/>
    </location>
</feature>
<dbReference type="Gene3D" id="3.40.50.10190">
    <property type="entry name" value="BRCT domain"/>
    <property type="match status" value="4"/>
</dbReference>
<keyword evidence="4" id="KW-1185">Reference proteome</keyword>
<dbReference type="GO" id="GO:0035361">
    <property type="term" value="C:Cul8-RING ubiquitin ligase complex"/>
    <property type="evidence" value="ECO:0007669"/>
    <property type="project" value="TreeGrafter"/>
</dbReference>
<evidence type="ECO:0000256" key="1">
    <source>
        <dbReference type="SAM" id="MobiDB-lite"/>
    </source>
</evidence>
<dbReference type="PROSITE" id="PS50172">
    <property type="entry name" value="BRCT"/>
    <property type="match status" value="5"/>
</dbReference>
<dbReference type="PANTHER" id="PTHR47667:SF1">
    <property type="entry name" value="REGULATOR OF TY1 TRANSPOSITION PROTEIN 107"/>
    <property type="match status" value="1"/>
</dbReference>
<dbReference type="CDD" id="cd18436">
    <property type="entry name" value="BRCT_BRC1_like_rpt2"/>
    <property type="match status" value="1"/>
</dbReference>
<evidence type="ECO:0000313" key="3">
    <source>
        <dbReference type="EMBL" id="TFK48096.1"/>
    </source>
</evidence>
<proteinExistence type="predicted"/>
<dbReference type="GO" id="GO:0006302">
    <property type="term" value="P:double-strand break repair"/>
    <property type="evidence" value="ECO:0007669"/>
    <property type="project" value="TreeGrafter"/>
</dbReference>
<dbReference type="AlphaFoldDB" id="A0A5C3MUF4"/>
<feature type="compositionally biased region" description="Basic and acidic residues" evidence="1">
    <location>
        <begin position="601"/>
        <end position="613"/>
    </location>
</feature>
<dbReference type="EMBL" id="ML213521">
    <property type="protein sequence ID" value="TFK48096.1"/>
    <property type="molecule type" value="Genomic_DNA"/>
</dbReference>
<dbReference type="GO" id="GO:0005634">
    <property type="term" value="C:nucleus"/>
    <property type="evidence" value="ECO:0007669"/>
    <property type="project" value="TreeGrafter"/>
</dbReference>
<dbReference type="Proteomes" id="UP000305948">
    <property type="component" value="Unassembled WGS sequence"/>
</dbReference>
<reference evidence="3 4" key="1">
    <citation type="journal article" date="2019" name="Nat. Ecol. Evol.">
        <title>Megaphylogeny resolves global patterns of mushroom evolution.</title>
        <authorList>
            <person name="Varga T."/>
            <person name="Krizsan K."/>
            <person name="Foldi C."/>
            <person name="Dima B."/>
            <person name="Sanchez-Garcia M."/>
            <person name="Sanchez-Ramirez S."/>
            <person name="Szollosi G.J."/>
            <person name="Szarkandi J.G."/>
            <person name="Papp V."/>
            <person name="Albert L."/>
            <person name="Andreopoulos W."/>
            <person name="Angelini C."/>
            <person name="Antonin V."/>
            <person name="Barry K.W."/>
            <person name="Bougher N.L."/>
            <person name="Buchanan P."/>
            <person name="Buyck B."/>
            <person name="Bense V."/>
            <person name="Catcheside P."/>
            <person name="Chovatia M."/>
            <person name="Cooper J."/>
            <person name="Damon W."/>
            <person name="Desjardin D."/>
            <person name="Finy P."/>
            <person name="Geml J."/>
            <person name="Haridas S."/>
            <person name="Hughes K."/>
            <person name="Justo A."/>
            <person name="Karasinski D."/>
            <person name="Kautmanova I."/>
            <person name="Kiss B."/>
            <person name="Kocsube S."/>
            <person name="Kotiranta H."/>
            <person name="LaButti K.M."/>
            <person name="Lechner B.E."/>
            <person name="Liimatainen K."/>
            <person name="Lipzen A."/>
            <person name="Lukacs Z."/>
            <person name="Mihaltcheva S."/>
            <person name="Morgado L.N."/>
            <person name="Niskanen T."/>
            <person name="Noordeloos M.E."/>
            <person name="Ohm R.A."/>
            <person name="Ortiz-Santana B."/>
            <person name="Ovrebo C."/>
            <person name="Racz N."/>
            <person name="Riley R."/>
            <person name="Savchenko A."/>
            <person name="Shiryaev A."/>
            <person name="Soop K."/>
            <person name="Spirin V."/>
            <person name="Szebenyi C."/>
            <person name="Tomsovsky M."/>
            <person name="Tulloss R.E."/>
            <person name="Uehling J."/>
            <person name="Grigoriev I.V."/>
            <person name="Vagvolgyi C."/>
            <person name="Papp T."/>
            <person name="Martin F.M."/>
            <person name="Miettinen O."/>
            <person name="Hibbett D.S."/>
            <person name="Nagy L.G."/>
        </authorList>
    </citation>
    <scope>NUCLEOTIDE SEQUENCE [LARGE SCALE GENOMIC DNA]</scope>
    <source>
        <strain evidence="3 4">OMC1185</strain>
    </source>
</reference>
<name>A0A5C3MUF4_9AGAM</name>
<dbReference type="Pfam" id="PF16589">
    <property type="entry name" value="BRCT_2"/>
    <property type="match status" value="1"/>
</dbReference>
<feature type="domain" description="BRCT" evidence="2">
    <location>
        <begin position="925"/>
        <end position="992"/>
    </location>
</feature>
<gene>
    <name evidence="3" type="ORF">OE88DRAFT_1685439</name>
</gene>
<feature type="compositionally biased region" description="Basic and acidic residues" evidence="1">
    <location>
        <begin position="744"/>
        <end position="766"/>
    </location>
</feature>
<evidence type="ECO:0000313" key="4">
    <source>
        <dbReference type="Proteomes" id="UP000305948"/>
    </source>
</evidence>
<dbReference type="InterPro" id="IPR053036">
    <property type="entry name" value="CellCycle_DNARepair_Reg"/>
</dbReference>
<dbReference type="CDD" id="cd18432">
    <property type="entry name" value="BRCT_PAXIP1_rpt6_like"/>
    <property type="match status" value="1"/>
</dbReference>
<dbReference type="STRING" id="5364.A0A5C3MUF4"/>
<dbReference type="InterPro" id="IPR001357">
    <property type="entry name" value="BRCT_dom"/>
</dbReference>
<feature type="compositionally biased region" description="Acidic residues" evidence="1">
    <location>
        <begin position="667"/>
        <end position="676"/>
    </location>
</feature>
<dbReference type="SUPFAM" id="SSF52113">
    <property type="entry name" value="BRCT domain"/>
    <property type="match status" value="5"/>
</dbReference>
<sequence>MTGLSSSSIVSDPQMHVFEDVYYFLAPSLSAQRRQELATVLDANGATPVDLDQATHVITNSNNFEGRQLVGEDAAVVSDYWVDRSMVLAKKQPPSWYSADAAMIFSGVVACSADLGDSDTEILMAGITALGGQWRAGLTRDVTHLFALTPDSVRYETAMHHRGATRMKILLPHWFDDAVKLGYRGLPTTEYEWPEPAMFRKEGEKGMRKSSVPGEKKALYESAVAETDQQTRGSSQNVWGGRKVLLGVTTKLKDGRREAIEAGIARAGGIVVQSHDRNGDEEEEAEKIEDADVYITRYRAGAAYYRALKSGKTIGTLSWLFHVHSTGVLAAPSDQLLHFPIPKDPIPGFSSHIITITNYTGEARDYIRKLIMTMGGSFTPSMSNANTVVIAAYIGGNKVDKAYNWNIPVVNHTWLEDCFVQWRNLTVGLEKYISFPPGVDFSTVLGEKEIGRAVLELELERALDAGEIEEPSGRKSQVNKTELQAPTSTVGSVYDMMEVEDVILMDDPASVPVIDVDIDAGIADRNLTDIVTKPRTPRKPRAEAASIDSDFVDEEKDADVHVIEASPRRSRRIAKSLSPVKKPFSIAELSHPETSDAEAEGGEKVNEVPDSRGRRPRTMAKPVSEIVIPIKTSPKKKPRPATPSSDEHDNAPGPSKHRQAVQALVLDDSESDEDMPDVSTLLRERPSSPSKSRGKGKASSPSATLPSLLKGKTTLESVEIPLLPKKKSVAASTYSPTRGRGRAMKGDATHLEAKEVPDRSSRKEKSMPAIRSSSLTPVTSSRLQSDEHADGMETPNNARAKRSAALKANQMLHDHVMPDMLKWEKNEKHWNVRGPWEKEFKEKELQNGKKRVSTGGDDNSSRRKRSRKSDENQTPVDGVGEDSDQETVTISKSKQGPKANKRASNVGAASHKGIRLLTTQVKLGDQIVESLKEMGVKFVSKVADCTHLVVKGLVRTEKLLCAIPQAPFVMNSEWAIDSVNAGKLLPVEKYLLLDEEGEARYDFKFSEALQRATLLKEQRKGLLSGKTFHITPAIQKNRELYQAVIKANGGEVAKNNRPTVRLLNGQHNSHYVISCEEDGSIWEPLVDNGVTVYDTEWLLLCALKQTLDIADTKYRLQKAAVS</sequence>
<dbReference type="GO" id="GO:1990683">
    <property type="term" value="P:DNA double-strand break attachment to nuclear envelope"/>
    <property type="evidence" value="ECO:0007669"/>
    <property type="project" value="TreeGrafter"/>
</dbReference>
<dbReference type="CDD" id="cd17743">
    <property type="entry name" value="BRCT_BRC1_like_rpt5"/>
    <property type="match status" value="1"/>
</dbReference>
<feature type="domain" description="BRCT" evidence="2">
    <location>
        <begin position="349"/>
        <end position="419"/>
    </location>
</feature>
<feature type="region of interest" description="Disordered" evidence="1">
    <location>
        <begin position="841"/>
        <end position="908"/>
    </location>
</feature>
<organism evidence="3 4">
    <name type="scientific">Heliocybe sulcata</name>
    <dbReference type="NCBI Taxonomy" id="5364"/>
    <lineage>
        <taxon>Eukaryota</taxon>
        <taxon>Fungi</taxon>
        <taxon>Dikarya</taxon>
        <taxon>Basidiomycota</taxon>
        <taxon>Agaricomycotina</taxon>
        <taxon>Agaricomycetes</taxon>
        <taxon>Gloeophyllales</taxon>
        <taxon>Gloeophyllaceae</taxon>
        <taxon>Heliocybe</taxon>
    </lineage>
</organism>
<protein>
    <recommendedName>
        <fullName evidence="2">BRCT domain-containing protein</fullName>
    </recommendedName>
</protein>
<dbReference type="PANTHER" id="PTHR47667">
    <property type="entry name" value="REGULATOR OF TY1 TRANSPOSITION PROTEIN 107"/>
    <property type="match status" value="1"/>
</dbReference>
<accession>A0A5C3MUF4</accession>
<dbReference type="Pfam" id="PF12738">
    <property type="entry name" value="PTCB-BRCT"/>
    <property type="match status" value="1"/>
</dbReference>
<dbReference type="Pfam" id="PF16770">
    <property type="entry name" value="RTT107_BRCT_5"/>
    <property type="match status" value="1"/>
</dbReference>
<feature type="compositionally biased region" description="Polar residues" evidence="1">
    <location>
        <begin position="771"/>
        <end position="783"/>
    </location>
</feature>
<evidence type="ECO:0000259" key="2">
    <source>
        <dbReference type="PROSITE" id="PS50172"/>
    </source>
</evidence>
<feature type="domain" description="BRCT" evidence="2">
    <location>
        <begin position="13"/>
        <end position="99"/>
    </location>
</feature>
<feature type="compositionally biased region" description="Low complexity" evidence="1">
    <location>
        <begin position="687"/>
        <end position="709"/>
    </location>
</feature>
<dbReference type="OrthoDB" id="342264at2759"/>
<dbReference type="SMART" id="SM00292">
    <property type="entry name" value="BRCT"/>
    <property type="match status" value="6"/>
</dbReference>
<dbReference type="InterPro" id="IPR036420">
    <property type="entry name" value="BRCT_dom_sf"/>
</dbReference>
<feature type="domain" description="BRCT" evidence="2">
    <location>
        <begin position="1018"/>
        <end position="1101"/>
    </location>
</feature>